<name>A0A944CNS3_9BACI</name>
<evidence type="ECO:0000259" key="6">
    <source>
        <dbReference type="Pfam" id="PF00294"/>
    </source>
</evidence>
<dbReference type="Proteomes" id="UP000761411">
    <property type="component" value="Unassembled WGS sequence"/>
</dbReference>
<keyword evidence="8" id="KW-1185">Reference proteome</keyword>
<dbReference type="GO" id="GO:0016301">
    <property type="term" value="F:kinase activity"/>
    <property type="evidence" value="ECO:0007669"/>
    <property type="project" value="UniProtKB-KW"/>
</dbReference>
<dbReference type="AlphaFoldDB" id="A0A944CNS3"/>
<keyword evidence="3" id="KW-0547">Nucleotide-binding</keyword>
<dbReference type="PANTHER" id="PTHR43085:SF1">
    <property type="entry name" value="PSEUDOURIDINE KINASE-RELATED"/>
    <property type="match status" value="1"/>
</dbReference>
<evidence type="ECO:0000313" key="7">
    <source>
        <dbReference type="EMBL" id="MBS8266370.1"/>
    </source>
</evidence>
<gene>
    <name evidence="7" type="ORF">DYI25_18260</name>
</gene>
<evidence type="ECO:0000256" key="3">
    <source>
        <dbReference type="ARBA" id="ARBA00022741"/>
    </source>
</evidence>
<proteinExistence type="inferred from homology"/>
<accession>A0A944CNS3</accession>
<evidence type="ECO:0000256" key="2">
    <source>
        <dbReference type="ARBA" id="ARBA00022679"/>
    </source>
</evidence>
<organism evidence="7 8">
    <name type="scientific">Mesobacillus boroniphilus</name>
    <dbReference type="NCBI Taxonomy" id="308892"/>
    <lineage>
        <taxon>Bacteria</taxon>
        <taxon>Bacillati</taxon>
        <taxon>Bacillota</taxon>
        <taxon>Bacilli</taxon>
        <taxon>Bacillales</taxon>
        <taxon>Bacillaceae</taxon>
        <taxon>Mesobacillus</taxon>
    </lineage>
</organism>
<dbReference type="Gene3D" id="3.40.1190.20">
    <property type="match status" value="1"/>
</dbReference>
<dbReference type="PROSITE" id="PS00584">
    <property type="entry name" value="PFKB_KINASES_2"/>
    <property type="match status" value="1"/>
</dbReference>
<sequence length="308" mass="34648">MAAVRERSHILKKQGLISLGEAIVDYIALDSSNTTYERLLGGATVNVAVGISRNGIPSSYLCKLGMDETSKFVEGELKKEHVDLSFCSYEPNKNICSVYIHLNQHGERYFHSYVNETPDEWITSAELDKRLFNTSKIFYFGSGTLFHPIARNTTEQALQYAKEENLLIAFDTNIRLKRWENENQCRETILSYVQKADIVKMTEDELLFLTETDTLEKGLEQLVKMEIPFLFITKGKYGAYAIHDDMRIHVPGFVVKAVDTTGAGDAFMAALLSCFHDRGIPKNEAELTEYTEFANKAGAISATKLGSL</sequence>
<keyword evidence="5" id="KW-0067">ATP-binding</keyword>
<dbReference type="Pfam" id="PF00294">
    <property type="entry name" value="PfkB"/>
    <property type="match status" value="1"/>
</dbReference>
<protein>
    <submittedName>
        <fullName evidence="7">Carbohydrate kinase</fullName>
    </submittedName>
</protein>
<evidence type="ECO:0000256" key="5">
    <source>
        <dbReference type="ARBA" id="ARBA00022840"/>
    </source>
</evidence>
<dbReference type="GO" id="GO:0005524">
    <property type="term" value="F:ATP binding"/>
    <property type="evidence" value="ECO:0007669"/>
    <property type="project" value="UniProtKB-KW"/>
</dbReference>
<feature type="domain" description="Carbohydrate kinase PfkB" evidence="6">
    <location>
        <begin position="16"/>
        <end position="306"/>
    </location>
</feature>
<dbReference type="SUPFAM" id="SSF53613">
    <property type="entry name" value="Ribokinase-like"/>
    <property type="match status" value="1"/>
</dbReference>
<dbReference type="EMBL" id="QTKX01000003">
    <property type="protein sequence ID" value="MBS8266370.1"/>
    <property type="molecule type" value="Genomic_DNA"/>
</dbReference>
<keyword evidence="4 7" id="KW-0418">Kinase</keyword>
<dbReference type="InterPro" id="IPR002173">
    <property type="entry name" value="Carboh/pur_kinase_PfkB_CS"/>
</dbReference>
<comment type="caution">
    <text evidence="7">The sequence shown here is derived from an EMBL/GenBank/DDBJ whole genome shotgun (WGS) entry which is preliminary data.</text>
</comment>
<reference evidence="7 8" key="1">
    <citation type="journal article" date="2021" name="Microorganisms">
        <title>Bacterial Dimethylsulfoniopropionate Biosynthesis in the East China Sea.</title>
        <authorList>
            <person name="Liu J."/>
            <person name="Zhang Y."/>
            <person name="Liu J."/>
            <person name="Zhong H."/>
            <person name="Williams B.T."/>
            <person name="Zheng Y."/>
            <person name="Curson A.R.J."/>
            <person name="Sun C."/>
            <person name="Sun H."/>
            <person name="Song D."/>
            <person name="Wagner Mackenzie B."/>
            <person name="Bermejo Martinez A."/>
            <person name="Todd J.D."/>
            <person name="Zhang X.H."/>
        </authorList>
    </citation>
    <scope>NUCLEOTIDE SEQUENCE [LARGE SCALE GENOMIC DNA]</scope>
    <source>
        <strain evidence="7 8">ESS08</strain>
    </source>
</reference>
<dbReference type="CDD" id="cd01167">
    <property type="entry name" value="bac_FRK"/>
    <property type="match status" value="1"/>
</dbReference>
<dbReference type="PANTHER" id="PTHR43085">
    <property type="entry name" value="HEXOKINASE FAMILY MEMBER"/>
    <property type="match status" value="1"/>
</dbReference>
<dbReference type="InterPro" id="IPR011611">
    <property type="entry name" value="PfkB_dom"/>
</dbReference>
<evidence type="ECO:0000256" key="4">
    <source>
        <dbReference type="ARBA" id="ARBA00022777"/>
    </source>
</evidence>
<evidence type="ECO:0000256" key="1">
    <source>
        <dbReference type="ARBA" id="ARBA00010688"/>
    </source>
</evidence>
<dbReference type="InterPro" id="IPR050306">
    <property type="entry name" value="PfkB_Carbo_kinase"/>
</dbReference>
<evidence type="ECO:0000313" key="8">
    <source>
        <dbReference type="Proteomes" id="UP000761411"/>
    </source>
</evidence>
<keyword evidence="2" id="KW-0808">Transferase</keyword>
<dbReference type="InterPro" id="IPR029056">
    <property type="entry name" value="Ribokinase-like"/>
</dbReference>
<comment type="similarity">
    <text evidence="1">Belongs to the carbohydrate kinase PfkB family.</text>
</comment>